<reference evidence="1 2" key="1">
    <citation type="submission" date="2015-09" db="EMBL/GenBank/DDBJ databases">
        <authorList>
            <consortium name="Pathogen Informatics"/>
        </authorList>
    </citation>
    <scope>NUCLEOTIDE SEQUENCE [LARGE SCALE GENOMIC DNA]</scope>
    <source>
        <strain evidence="1 2">2789STDY5834876</strain>
    </source>
</reference>
<dbReference type="AlphaFoldDB" id="A0A174LIA1"/>
<dbReference type="Proteomes" id="UP000095544">
    <property type="component" value="Unassembled WGS sequence"/>
</dbReference>
<evidence type="ECO:0000313" key="1">
    <source>
        <dbReference type="EMBL" id="CUP21370.1"/>
    </source>
</evidence>
<protein>
    <submittedName>
        <fullName evidence="1">Uncharacterized protein</fullName>
    </submittedName>
</protein>
<dbReference type="OrthoDB" id="9761519at2"/>
<gene>
    <name evidence="1" type="ORF">ERS852491_04565</name>
</gene>
<evidence type="ECO:0000313" key="2">
    <source>
        <dbReference type="Proteomes" id="UP000095544"/>
    </source>
</evidence>
<organism evidence="1 2">
    <name type="scientific">Faecalicatena contorta</name>
    <dbReference type="NCBI Taxonomy" id="39482"/>
    <lineage>
        <taxon>Bacteria</taxon>
        <taxon>Bacillati</taxon>
        <taxon>Bacillota</taxon>
        <taxon>Clostridia</taxon>
        <taxon>Lachnospirales</taxon>
        <taxon>Lachnospiraceae</taxon>
        <taxon>Faecalicatena</taxon>
    </lineage>
</organism>
<name>A0A174LIA1_9FIRM</name>
<dbReference type="STRING" id="39482.ERS852491_04565"/>
<proteinExistence type="predicted"/>
<dbReference type="RefSeq" id="WP_055155057.1">
    <property type="nucleotide sequence ID" value="NZ_CYZU01000067.1"/>
</dbReference>
<sequence>MKNNYIFPFLWMRNQNEDVLRTEIKKIYECGIRAICLESRPHPDFIGDGWWKDFDIVMEEAKKYSMKIWILDDAHFPTGQANGMIPEKYPELARKYIMMQHTDCVGPVKNAALDVKLMMTKRFTWLDFGKKLKSL</sequence>
<dbReference type="EMBL" id="CYZU01000067">
    <property type="protein sequence ID" value="CUP21370.1"/>
    <property type="molecule type" value="Genomic_DNA"/>
</dbReference>
<accession>A0A174LIA1</accession>